<reference evidence="1 2" key="1">
    <citation type="submission" date="2020-08" db="EMBL/GenBank/DDBJ databases">
        <title>Complete Genome Sequence of Effusibacillus dendaii Strain skT53, Isolated from Farmland soil.</title>
        <authorList>
            <person name="Konishi T."/>
            <person name="Kawasaki H."/>
        </authorList>
    </citation>
    <scope>NUCLEOTIDE SEQUENCE [LARGE SCALE GENOMIC DNA]</scope>
    <source>
        <strain evidence="2">skT53</strain>
    </source>
</reference>
<evidence type="ECO:0000313" key="2">
    <source>
        <dbReference type="Proteomes" id="UP000593802"/>
    </source>
</evidence>
<keyword evidence="2" id="KW-1185">Reference proteome</keyword>
<dbReference type="AlphaFoldDB" id="A0A7I8DBM3"/>
<proteinExistence type="predicted"/>
<accession>A0A7I8DBM3</accession>
<name>A0A7I8DBM3_9BACL</name>
<dbReference type="RefSeq" id="WP_200760369.1">
    <property type="nucleotide sequence ID" value="NZ_AP023366.1"/>
</dbReference>
<organism evidence="1 2">
    <name type="scientific">Effusibacillus dendaii</name>
    <dbReference type="NCBI Taxonomy" id="2743772"/>
    <lineage>
        <taxon>Bacteria</taxon>
        <taxon>Bacillati</taxon>
        <taxon>Bacillota</taxon>
        <taxon>Bacilli</taxon>
        <taxon>Bacillales</taxon>
        <taxon>Alicyclobacillaceae</taxon>
        <taxon>Effusibacillus</taxon>
    </lineage>
</organism>
<dbReference type="EMBL" id="AP023366">
    <property type="protein sequence ID" value="BCJ86359.1"/>
    <property type="molecule type" value="Genomic_DNA"/>
</dbReference>
<protein>
    <submittedName>
        <fullName evidence="1">Uncharacterized protein</fullName>
    </submittedName>
</protein>
<dbReference type="KEGG" id="eff:skT53_13440"/>
<evidence type="ECO:0000313" key="1">
    <source>
        <dbReference type="EMBL" id="BCJ86359.1"/>
    </source>
</evidence>
<sequence>MQTSWQAQFHQSVGHLGTGMDRHDGSLKVFVWQEAAVSSNYVVSKQDVRGICQNAIRS</sequence>
<gene>
    <name evidence="1" type="ORF">skT53_13440</name>
</gene>
<dbReference type="Proteomes" id="UP000593802">
    <property type="component" value="Chromosome"/>
</dbReference>